<reference evidence="1" key="1">
    <citation type="submission" date="2014-11" db="EMBL/GenBank/DDBJ databases">
        <authorList>
            <person name="Amaro Gonzalez C."/>
        </authorList>
    </citation>
    <scope>NUCLEOTIDE SEQUENCE</scope>
</reference>
<dbReference type="EMBL" id="GBXM01077482">
    <property type="protein sequence ID" value="JAH31095.1"/>
    <property type="molecule type" value="Transcribed_RNA"/>
</dbReference>
<proteinExistence type="predicted"/>
<name>A0A0E9RRT1_ANGAN</name>
<accession>A0A0E9RRT1</accession>
<evidence type="ECO:0000313" key="1">
    <source>
        <dbReference type="EMBL" id="JAH31095.1"/>
    </source>
</evidence>
<sequence>MSLAYLLLLPTKN</sequence>
<protein>
    <submittedName>
        <fullName evidence="1">Uncharacterized protein</fullName>
    </submittedName>
</protein>
<organism evidence="1">
    <name type="scientific">Anguilla anguilla</name>
    <name type="common">European freshwater eel</name>
    <name type="synonym">Muraena anguilla</name>
    <dbReference type="NCBI Taxonomy" id="7936"/>
    <lineage>
        <taxon>Eukaryota</taxon>
        <taxon>Metazoa</taxon>
        <taxon>Chordata</taxon>
        <taxon>Craniata</taxon>
        <taxon>Vertebrata</taxon>
        <taxon>Euteleostomi</taxon>
        <taxon>Actinopterygii</taxon>
        <taxon>Neopterygii</taxon>
        <taxon>Teleostei</taxon>
        <taxon>Anguilliformes</taxon>
        <taxon>Anguillidae</taxon>
        <taxon>Anguilla</taxon>
    </lineage>
</organism>
<reference evidence="1" key="2">
    <citation type="journal article" date="2015" name="Fish Shellfish Immunol.">
        <title>Early steps in the European eel (Anguilla anguilla)-Vibrio vulnificus interaction in the gills: Role of the RtxA13 toxin.</title>
        <authorList>
            <person name="Callol A."/>
            <person name="Pajuelo D."/>
            <person name="Ebbesson L."/>
            <person name="Teles M."/>
            <person name="MacKenzie S."/>
            <person name="Amaro C."/>
        </authorList>
    </citation>
    <scope>NUCLEOTIDE SEQUENCE</scope>
</reference>